<accession>A0A3N4JJC2</accession>
<proteinExistence type="predicted"/>
<feature type="compositionally biased region" description="Basic and acidic residues" evidence="2">
    <location>
        <begin position="424"/>
        <end position="437"/>
    </location>
</feature>
<feature type="region of interest" description="Disordered" evidence="2">
    <location>
        <begin position="225"/>
        <end position="245"/>
    </location>
</feature>
<feature type="domain" description="G" evidence="3">
    <location>
        <begin position="1"/>
        <end position="64"/>
    </location>
</feature>
<organism evidence="4 5">
    <name type="scientific">Choiromyces venosus 120613-1</name>
    <dbReference type="NCBI Taxonomy" id="1336337"/>
    <lineage>
        <taxon>Eukaryota</taxon>
        <taxon>Fungi</taxon>
        <taxon>Dikarya</taxon>
        <taxon>Ascomycota</taxon>
        <taxon>Pezizomycotina</taxon>
        <taxon>Pezizomycetes</taxon>
        <taxon>Pezizales</taxon>
        <taxon>Tuberaceae</taxon>
        <taxon>Choiromyces</taxon>
    </lineage>
</organism>
<dbReference type="Pfam" id="PF01926">
    <property type="entry name" value="MMR_HSR1"/>
    <property type="match status" value="1"/>
</dbReference>
<name>A0A3N4JJC2_9PEZI</name>
<feature type="compositionally biased region" description="Basic residues" evidence="2">
    <location>
        <begin position="380"/>
        <end position="390"/>
    </location>
</feature>
<dbReference type="InterPro" id="IPR027417">
    <property type="entry name" value="P-loop_NTPase"/>
</dbReference>
<reference evidence="4 5" key="1">
    <citation type="journal article" date="2018" name="Nat. Ecol. Evol.">
        <title>Pezizomycetes genomes reveal the molecular basis of ectomycorrhizal truffle lifestyle.</title>
        <authorList>
            <person name="Murat C."/>
            <person name="Payen T."/>
            <person name="Noel B."/>
            <person name="Kuo A."/>
            <person name="Morin E."/>
            <person name="Chen J."/>
            <person name="Kohler A."/>
            <person name="Krizsan K."/>
            <person name="Balestrini R."/>
            <person name="Da Silva C."/>
            <person name="Montanini B."/>
            <person name="Hainaut M."/>
            <person name="Levati E."/>
            <person name="Barry K.W."/>
            <person name="Belfiori B."/>
            <person name="Cichocki N."/>
            <person name="Clum A."/>
            <person name="Dockter R.B."/>
            <person name="Fauchery L."/>
            <person name="Guy J."/>
            <person name="Iotti M."/>
            <person name="Le Tacon F."/>
            <person name="Lindquist E.A."/>
            <person name="Lipzen A."/>
            <person name="Malagnac F."/>
            <person name="Mello A."/>
            <person name="Molinier V."/>
            <person name="Miyauchi S."/>
            <person name="Poulain J."/>
            <person name="Riccioni C."/>
            <person name="Rubini A."/>
            <person name="Sitrit Y."/>
            <person name="Splivallo R."/>
            <person name="Traeger S."/>
            <person name="Wang M."/>
            <person name="Zifcakova L."/>
            <person name="Wipf D."/>
            <person name="Zambonelli A."/>
            <person name="Paolocci F."/>
            <person name="Nowrousian M."/>
            <person name="Ottonello S."/>
            <person name="Baldrian P."/>
            <person name="Spatafora J.W."/>
            <person name="Henrissat B."/>
            <person name="Nagy L.G."/>
            <person name="Aury J.M."/>
            <person name="Wincker P."/>
            <person name="Grigoriev I.V."/>
            <person name="Bonfante P."/>
            <person name="Martin F.M."/>
        </authorList>
    </citation>
    <scope>NUCLEOTIDE SEQUENCE [LARGE SCALE GENOMIC DNA]</scope>
    <source>
        <strain evidence="4 5">120613-1</strain>
    </source>
</reference>
<keyword evidence="5" id="KW-1185">Reference proteome</keyword>
<dbReference type="Gene3D" id="3.40.50.300">
    <property type="entry name" value="P-loop containing nucleotide triphosphate hydrolases"/>
    <property type="match status" value="1"/>
</dbReference>
<dbReference type="Proteomes" id="UP000276215">
    <property type="component" value="Unassembled WGS sequence"/>
</dbReference>
<feature type="region of interest" description="Disordered" evidence="2">
    <location>
        <begin position="380"/>
        <end position="437"/>
    </location>
</feature>
<gene>
    <name evidence="4" type="ORF">L873DRAFT_1486335</name>
</gene>
<feature type="region of interest" description="Disordered" evidence="2">
    <location>
        <begin position="14"/>
        <end position="33"/>
    </location>
</feature>
<keyword evidence="1" id="KW-0175">Coiled coil</keyword>
<feature type="coiled-coil region" evidence="1">
    <location>
        <begin position="272"/>
        <end position="316"/>
    </location>
</feature>
<dbReference type="InterPro" id="IPR006073">
    <property type="entry name" value="GTP-bd"/>
</dbReference>
<dbReference type="EMBL" id="ML120444">
    <property type="protein sequence ID" value="RPA93964.1"/>
    <property type="molecule type" value="Genomic_DNA"/>
</dbReference>
<dbReference type="AlphaFoldDB" id="A0A3N4JJC2"/>
<protein>
    <recommendedName>
        <fullName evidence="3">G domain-containing protein</fullName>
    </recommendedName>
</protein>
<evidence type="ECO:0000256" key="1">
    <source>
        <dbReference type="SAM" id="Coils"/>
    </source>
</evidence>
<evidence type="ECO:0000259" key="3">
    <source>
        <dbReference type="Pfam" id="PF01926"/>
    </source>
</evidence>
<dbReference type="CDD" id="cd00882">
    <property type="entry name" value="Ras_like_GTPase"/>
    <property type="match status" value="1"/>
</dbReference>
<evidence type="ECO:0000256" key="2">
    <source>
        <dbReference type="SAM" id="MobiDB-lite"/>
    </source>
</evidence>
<evidence type="ECO:0000313" key="5">
    <source>
        <dbReference type="Proteomes" id="UP000276215"/>
    </source>
</evidence>
<dbReference type="GO" id="GO:0005525">
    <property type="term" value="F:GTP binding"/>
    <property type="evidence" value="ECO:0007669"/>
    <property type="project" value="InterPro"/>
</dbReference>
<sequence length="469" mass="51858">MGVSGAGKSSFIKVLGGKDPKGNPPETSDTESVTHEVAVYKTTLDGQEMLLVDTPGFEDNKTSNLKTLQKICEHVVQLGNNPACEIYGVVYIHSISIPRWLAGDNRTWGILVATTRWPKNHGEKEYEKFEKLEKKNWENYWKGILGAARLAEDDVQSSTVVIQMLLGVRPHIFQVQWELSNGRTPSDTSAGRIAMSEAEQELIKAEEEKEAALVDLKRVSLQVQRLQSQNAPKPTQPPPPAVKKRNAANYKTEMDALLVRLKSAINADKALLEKIKMSEETLQEEIQQVQASVAEKEKLLKNYTQLRRKIESADNLKTRLGIFRMPISIRKISMGNLLTTLGVGGTLLVEVGSGNIPFYGFAVLGGVLLYRGVRVVNSPHKAKKVSKTSRKAGLASGMEHQVPVTNTGQGGKADSGSDGDDEGEERRLKELKMKKTGVEEEVENGVLALQEPSPSTAPRRSSWFSFWWT</sequence>
<dbReference type="SUPFAM" id="SSF52540">
    <property type="entry name" value="P-loop containing nucleoside triphosphate hydrolases"/>
    <property type="match status" value="1"/>
</dbReference>
<dbReference type="OrthoDB" id="8954335at2759"/>
<evidence type="ECO:0000313" key="4">
    <source>
        <dbReference type="EMBL" id="RPA93964.1"/>
    </source>
</evidence>